<dbReference type="GO" id="GO:0046872">
    <property type="term" value="F:metal ion binding"/>
    <property type="evidence" value="ECO:0007669"/>
    <property type="project" value="UniProtKB-KW"/>
</dbReference>
<evidence type="ECO:0000256" key="3">
    <source>
        <dbReference type="ARBA" id="ARBA00005493"/>
    </source>
</evidence>
<dbReference type="PANTHER" id="PTHR13932:SF6">
    <property type="entry name" value="OXYGEN-INDEPENDENT COPROPORPHYRINOGEN III OXIDASE"/>
    <property type="match status" value="1"/>
</dbReference>
<evidence type="ECO:0000313" key="18">
    <source>
        <dbReference type="EMBL" id="RIV73711.1"/>
    </source>
</evidence>
<feature type="binding site" evidence="15">
    <location>
        <position position="182"/>
    </location>
    <ligand>
        <name>S-adenosyl-L-methionine</name>
        <dbReference type="ChEBI" id="CHEBI:59789"/>
        <label>2</label>
    </ligand>
</feature>
<comment type="pathway">
    <text evidence="2 14">Porphyrin-containing compound metabolism; protoporphyrin-IX biosynthesis; protoporphyrinogen-IX from coproporphyrinogen-III (AdoMet route): step 1/1.</text>
</comment>
<dbReference type="AlphaFoldDB" id="A0A418NB68"/>
<gene>
    <name evidence="18" type="primary">hemN</name>
    <name evidence="18" type="ORF">D2U88_01335</name>
    <name evidence="19" type="ORF">FQ019_01315</name>
</gene>
<comment type="similarity">
    <text evidence="3 14">Belongs to the anaerobic coproporphyrinogen-III oxidase family.</text>
</comment>
<dbReference type="SFLD" id="SFLDG01065">
    <property type="entry name" value="anaerobic_coproporphyrinogen-I"/>
    <property type="match status" value="1"/>
</dbReference>
<evidence type="ECO:0000256" key="1">
    <source>
        <dbReference type="ARBA" id="ARBA00004496"/>
    </source>
</evidence>
<feature type="binding site" evidence="15">
    <location>
        <begin position="65"/>
        <end position="67"/>
    </location>
    <ligand>
        <name>S-adenosyl-L-methionine</name>
        <dbReference type="ChEBI" id="CHEBI:59789"/>
        <label>2</label>
    </ligand>
</feature>
<feature type="binding site" evidence="16">
    <location>
        <position position="66"/>
    </location>
    <ligand>
        <name>[4Fe-4S] cluster</name>
        <dbReference type="ChEBI" id="CHEBI:49883"/>
        <note>4Fe-4S-S-AdoMet</note>
    </ligand>
</feature>
<evidence type="ECO:0000256" key="15">
    <source>
        <dbReference type="PIRSR" id="PIRSR000167-1"/>
    </source>
</evidence>
<feature type="binding site" evidence="16">
    <location>
        <position position="63"/>
    </location>
    <ligand>
        <name>[4Fe-4S] cluster</name>
        <dbReference type="ChEBI" id="CHEBI:49883"/>
        <note>4Fe-4S-S-AdoMet</note>
    </ligand>
</feature>
<dbReference type="GO" id="GO:0004109">
    <property type="term" value="F:coproporphyrinogen oxidase activity"/>
    <property type="evidence" value="ECO:0007669"/>
    <property type="project" value="InterPro"/>
</dbReference>
<dbReference type="PROSITE" id="PS51918">
    <property type="entry name" value="RADICAL_SAM"/>
    <property type="match status" value="1"/>
</dbReference>
<dbReference type="EMBL" id="VNWL01000007">
    <property type="protein sequence ID" value="TXK07394.1"/>
    <property type="molecule type" value="Genomic_DNA"/>
</dbReference>
<dbReference type="RefSeq" id="WP_119638501.1">
    <property type="nucleotide sequence ID" value="NZ_QXFJ01000008.1"/>
</dbReference>
<proteinExistence type="inferred from homology"/>
<dbReference type="InterPro" id="IPR013785">
    <property type="entry name" value="Aldolase_TIM"/>
</dbReference>
<evidence type="ECO:0000256" key="9">
    <source>
        <dbReference type="ARBA" id="ARBA00023002"/>
    </source>
</evidence>
<dbReference type="PIRSF" id="PIRSF000167">
    <property type="entry name" value="HemN"/>
    <property type="match status" value="1"/>
</dbReference>
<dbReference type="EC" id="1.3.98.3" evidence="14"/>
<evidence type="ECO:0000313" key="20">
    <source>
        <dbReference type="Proteomes" id="UP000284189"/>
    </source>
</evidence>
<dbReference type="InterPro" id="IPR004558">
    <property type="entry name" value="Coprogen_oxidase_HemN"/>
</dbReference>
<feature type="binding site" evidence="16">
    <location>
        <position position="59"/>
    </location>
    <ligand>
        <name>[4Fe-4S] cluster</name>
        <dbReference type="ChEBI" id="CHEBI:49883"/>
        <note>4Fe-4S-S-AdoMet</note>
    </ligand>
</feature>
<feature type="binding site" evidence="15">
    <location>
        <position position="143"/>
    </location>
    <ligand>
        <name>S-adenosyl-L-methionine</name>
        <dbReference type="ChEBI" id="CHEBI:59789"/>
        <label>1</label>
    </ligand>
</feature>
<keyword evidence="5 14" id="KW-0004">4Fe-4S</keyword>
<comment type="subunit">
    <text evidence="4">Monomer.</text>
</comment>
<evidence type="ECO:0000256" key="6">
    <source>
        <dbReference type="ARBA" id="ARBA00022490"/>
    </source>
</evidence>
<dbReference type="SFLD" id="SFLDS00029">
    <property type="entry name" value="Radical_SAM"/>
    <property type="match status" value="1"/>
</dbReference>
<evidence type="ECO:0000259" key="17">
    <source>
        <dbReference type="PROSITE" id="PS51918"/>
    </source>
</evidence>
<dbReference type="EMBL" id="QXFJ01000008">
    <property type="protein sequence ID" value="RIV73711.1"/>
    <property type="molecule type" value="Genomic_DNA"/>
</dbReference>
<evidence type="ECO:0000256" key="10">
    <source>
        <dbReference type="ARBA" id="ARBA00023004"/>
    </source>
</evidence>
<dbReference type="Proteomes" id="UP000321528">
    <property type="component" value="Unassembled WGS sequence"/>
</dbReference>
<evidence type="ECO:0000256" key="5">
    <source>
        <dbReference type="ARBA" id="ARBA00022485"/>
    </source>
</evidence>
<feature type="binding site" evidence="15">
    <location>
        <position position="53"/>
    </location>
    <ligand>
        <name>S-adenosyl-L-methionine</name>
        <dbReference type="ChEBI" id="CHEBI:59789"/>
        <label>1</label>
    </ligand>
</feature>
<feature type="binding site" evidence="15">
    <location>
        <position position="110"/>
    </location>
    <ligand>
        <name>S-adenosyl-L-methionine</name>
        <dbReference type="ChEBI" id="CHEBI:59789"/>
        <label>1</label>
    </ligand>
</feature>
<reference evidence="18 20" key="1">
    <citation type="submission" date="2018-08" db="EMBL/GenBank/DDBJ databases">
        <title>Proposal of Muricauda 72 sp.nov. and Muricauda NH166 sp.nov., isolated from seawater.</title>
        <authorList>
            <person name="Cheng H."/>
            <person name="Wu Y.-H."/>
            <person name="Guo L.-L."/>
            <person name="Xu X.-W."/>
        </authorList>
    </citation>
    <scope>NUCLEOTIDE SEQUENCE [LARGE SCALE GENOMIC DNA]</scope>
    <source>
        <strain evidence="18 20">NH166</strain>
    </source>
</reference>
<evidence type="ECO:0000256" key="8">
    <source>
        <dbReference type="ARBA" id="ARBA00022723"/>
    </source>
</evidence>
<dbReference type="SMART" id="SM00729">
    <property type="entry name" value="Elp3"/>
    <property type="match status" value="1"/>
</dbReference>
<feature type="binding site" evidence="15">
    <location>
        <begin position="111"/>
        <end position="112"/>
    </location>
    <ligand>
        <name>S-adenosyl-L-methionine</name>
        <dbReference type="ChEBI" id="CHEBI:59789"/>
        <label>2</label>
    </ligand>
</feature>
<dbReference type="Pfam" id="PF04055">
    <property type="entry name" value="Radical_SAM"/>
    <property type="match status" value="1"/>
</dbReference>
<dbReference type="GO" id="GO:0051539">
    <property type="term" value="F:4 iron, 4 sulfur cluster binding"/>
    <property type="evidence" value="ECO:0007669"/>
    <property type="project" value="UniProtKB-KW"/>
</dbReference>
<comment type="cofactor">
    <cofactor evidence="14 16">
        <name>[4Fe-4S] cluster</name>
        <dbReference type="ChEBI" id="CHEBI:49883"/>
    </cofactor>
    <text evidence="14 16">Binds 1 [4Fe-4S] cluster. The cluster is coordinated with 3 cysteines and an exchangeable S-adenosyl-L-methionine.</text>
</comment>
<accession>A0A418NB68</accession>
<keyword evidence="9 14" id="KW-0560">Oxidoreductase</keyword>
<feature type="domain" description="Radical SAM core" evidence="17">
    <location>
        <begin position="44"/>
        <end position="282"/>
    </location>
</feature>
<evidence type="ECO:0000256" key="12">
    <source>
        <dbReference type="ARBA" id="ARBA00023244"/>
    </source>
</evidence>
<dbReference type="OrthoDB" id="9808022at2"/>
<feature type="binding site" evidence="15">
    <location>
        <position position="328"/>
    </location>
    <ligand>
        <name>S-adenosyl-L-methionine</name>
        <dbReference type="ChEBI" id="CHEBI:59789"/>
        <label>1</label>
    </ligand>
</feature>
<evidence type="ECO:0000256" key="16">
    <source>
        <dbReference type="PIRSR" id="PIRSR000167-2"/>
    </source>
</evidence>
<evidence type="ECO:0000313" key="21">
    <source>
        <dbReference type="Proteomes" id="UP000321528"/>
    </source>
</evidence>
<sequence>MCELVQKYNVPGPRYTSYPTVPYWDLDSFSGKKWQSSVLRAFEENPSEGISIYIHLPFCESMCTFCGCHKRITKRHEVEVPYIKAVLKEWQLYVDLMESKPVIKELHLGGGTPTFFSPEHLKMLVEGILQLGKKANDIEFSFEGHPNNTTKAHLQALYEVGFRRVCFGVQDYNLTVQRAINRIQPFENVKNVTEWARQIGYTSVGHDIIYGLPFQNCDDVEQTIIKTNALKPDRIAFYSYAHVPWLKGNGQRGYNESDLPSSVEKKAQYEMGKRMLTEFGYKDVGMDHFALPTDDLYKALVNGTLHRNFMGYTPSKTRLMIGLGVSSISDSWYGFAQNVKNVEEYEDLVAHGVIPIFRGHILSSEDQVLRKHILNIMCQFNTTWSEEEEQVADFQKIRDNLSELQTDGLVEIEDSTIRVTEKGRPFVRNISMAFDLKLHRKKPDTRIFSMTV</sequence>
<dbReference type="UniPathway" id="UPA00251">
    <property type="reaction ID" value="UER00323"/>
</dbReference>
<evidence type="ECO:0000256" key="2">
    <source>
        <dbReference type="ARBA" id="ARBA00004785"/>
    </source>
</evidence>
<dbReference type="GO" id="GO:0005737">
    <property type="term" value="C:cytoplasm"/>
    <property type="evidence" value="ECO:0007669"/>
    <property type="project" value="UniProtKB-SubCell"/>
</dbReference>
<evidence type="ECO:0000256" key="7">
    <source>
        <dbReference type="ARBA" id="ARBA00022691"/>
    </source>
</evidence>
<keyword evidence="6 14" id="KW-0963">Cytoplasm</keyword>
<dbReference type="PANTHER" id="PTHR13932">
    <property type="entry name" value="COPROPORPHYRINIGEN III OXIDASE"/>
    <property type="match status" value="1"/>
</dbReference>
<name>A0A418NB68_9FLAO</name>
<dbReference type="Gene3D" id="3.20.20.70">
    <property type="entry name" value="Aldolase class I"/>
    <property type="match status" value="1"/>
</dbReference>
<dbReference type="SUPFAM" id="SSF102114">
    <property type="entry name" value="Radical SAM enzymes"/>
    <property type="match status" value="1"/>
</dbReference>
<protein>
    <recommendedName>
        <fullName evidence="14">Coproporphyrinogen-III oxidase</fullName>
        <ecNumber evidence="14">1.3.98.3</ecNumber>
    </recommendedName>
</protein>
<feature type="binding site" evidence="15">
    <location>
        <position position="170"/>
    </location>
    <ligand>
        <name>S-adenosyl-L-methionine</name>
        <dbReference type="ChEBI" id="CHEBI:59789"/>
        <label>2</label>
    </ligand>
</feature>
<comment type="catalytic activity">
    <reaction evidence="13 14">
        <text>coproporphyrinogen III + 2 S-adenosyl-L-methionine = protoporphyrinogen IX + 2 5'-deoxyadenosine + 2 L-methionine + 2 CO2</text>
        <dbReference type="Rhea" id="RHEA:15425"/>
        <dbReference type="ChEBI" id="CHEBI:16526"/>
        <dbReference type="ChEBI" id="CHEBI:17319"/>
        <dbReference type="ChEBI" id="CHEBI:57307"/>
        <dbReference type="ChEBI" id="CHEBI:57309"/>
        <dbReference type="ChEBI" id="CHEBI:57844"/>
        <dbReference type="ChEBI" id="CHEBI:59789"/>
        <dbReference type="EC" id="1.3.98.3"/>
    </reaction>
</comment>
<keyword evidence="21" id="KW-1185">Reference proteome</keyword>
<dbReference type="GO" id="GO:0006782">
    <property type="term" value="P:protoporphyrinogen IX biosynthetic process"/>
    <property type="evidence" value="ECO:0007669"/>
    <property type="project" value="UniProtKB-UniPathway"/>
</dbReference>
<evidence type="ECO:0000256" key="11">
    <source>
        <dbReference type="ARBA" id="ARBA00023014"/>
    </source>
</evidence>
<evidence type="ECO:0000256" key="14">
    <source>
        <dbReference type="PIRNR" id="PIRNR000167"/>
    </source>
</evidence>
<dbReference type="GO" id="GO:0051989">
    <property type="term" value="F:coproporphyrinogen dehydrogenase activity"/>
    <property type="evidence" value="ECO:0007669"/>
    <property type="project" value="UniProtKB-EC"/>
</dbReference>
<dbReference type="InterPro" id="IPR034505">
    <property type="entry name" value="Coproporphyrinogen-III_oxidase"/>
</dbReference>
<evidence type="ECO:0000256" key="13">
    <source>
        <dbReference type="ARBA" id="ARBA00048321"/>
    </source>
</evidence>
<keyword evidence="10 14" id="KW-0408">Iron</keyword>
<dbReference type="InterPro" id="IPR058240">
    <property type="entry name" value="rSAM_sf"/>
</dbReference>
<dbReference type="InterPro" id="IPR007197">
    <property type="entry name" value="rSAM"/>
</dbReference>
<dbReference type="InterPro" id="IPR006638">
    <property type="entry name" value="Elp3/MiaA/NifB-like_rSAM"/>
</dbReference>
<reference evidence="19 21" key="2">
    <citation type="submission" date="2019-07" db="EMBL/GenBank/DDBJ databases">
        <title>Draft genome of two Muricauda strains isolated from deep sea.</title>
        <authorList>
            <person name="Sun C."/>
        </authorList>
    </citation>
    <scope>NUCLEOTIDE SEQUENCE [LARGE SCALE GENOMIC DNA]</scope>
    <source>
        <strain evidence="19 21">NH166</strain>
    </source>
</reference>
<feature type="binding site" evidence="15">
    <location>
        <position position="207"/>
    </location>
    <ligand>
        <name>S-adenosyl-L-methionine</name>
        <dbReference type="ChEBI" id="CHEBI:59789"/>
        <label>2</label>
    </ligand>
</feature>
<feature type="binding site" evidence="15">
    <location>
        <position position="241"/>
    </location>
    <ligand>
        <name>S-adenosyl-L-methionine</name>
        <dbReference type="ChEBI" id="CHEBI:59789"/>
        <label>2</label>
    </ligand>
</feature>
<keyword evidence="8 14" id="KW-0479">Metal-binding</keyword>
<dbReference type="NCBIfam" id="TIGR00538">
    <property type="entry name" value="hemN"/>
    <property type="match status" value="1"/>
</dbReference>
<dbReference type="Gene3D" id="1.10.10.920">
    <property type="match status" value="1"/>
</dbReference>
<dbReference type="SFLD" id="SFLDG01082">
    <property type="entry name" value="B12-binding_domain_containing"/>
    <property type="match status" value="1"/>
</dbReference>
<evidence type="ECO:0000313" key="19">
    <source>
        <dbReference type="EMBL" id="TXK07394.1"/>
    </source>
</evidence>
<comment type="subcellular location">
    <subcellularLocation>
        <location evidence="1 14">Cytoplasm</location>
    </subcellularLocation>
</comment>
<organism evidence="18 20">
    <name type="scientific">Flagellimonas aequoris</name>
    <dbReference type="NCBI Taxonomy" id="2306997"/>
    <lineage>
        <taxon>Bacteria</taxon>
        <taxon>Pseudomonadati</taxon>
        <taxon>Bacteroidota</taxon>
        <taxon>Flavobacteriia</taxon>
        <taxon>Flavobacteriales</taxon>
        <taxon>Flavobacteriaceae</taxon>
        <taxon>Flagellimonas</taxon>
    </lineage>
</organism>
<keyword evidence="7 14" id="KW-0949">S-adenosyl-L-methionine</keyword>
<dbReference type="Proteomes" id="UP000284189">
    <property type="component" value="Unassembled WGS sequence"/>
</dbReference>
<keyword evidence="11 14" id="KW-0411">Iron-sulfur</keyword>
<comment type="caution">
    <text evidence="18">The sequence shown here is derived from an EMBL/GenBank/DDBJ whole genome shotgun (WGS) entry which is preliminary data.</text>
</comment>
<evidence type="ECO:0000256" key="4">
    <source>
        <dbReference type="ARBA" id="ARBA00011245"/>
    </source>
</evidence>
<keyword evidence="12 14" id="KW-0627">Porphyrin biosynthesis</keyword>